<dbReference type="Proteomes" id="UP000001568">
    <property type="component" value="Chromosome 9"/>
</dbReference>
<dbReference type="InterPro" id="IPR037524">
    <property type="entry name" value="PA14/GLEYA"/>
</dbReference>
<organism evidence="3 4">
    <name type="scientific">Ostreococcus lucimarinus (strain CCE9901)</name>
    <dbReference type="NCBI Taxonomy" id="436017"/>
    <lineage>
        <taxon>Eukaryota</taxon>
        <taxon>Viridiplantae</taxon>
        <taxon>Chlorophyta</taxon>
        <taxon>Mamiellophyceae</taxon>
        <taxon>Mamiellales</taxon>
        <taxon>Bathycoccaceae</taxon>
        <taxon>Ostreococcus</taxon>
    </lineage>
</organism>
<dbReference type="EMBL" id="CP000589">
    <property type="protein sequence ID" value="ABO98001.1"/>
    <property type="molecule type" value="Genomic_DNA"/>
</dbReference>
<dbReference type="SUPFAM" id="SSF56988">
    <property type="entry name" value="Anthrax protective antigen"/>
    <property type="match status" value="1"/>
</dbReference>
<proteinExistence type="predicted"/>
<evidence type="ECO:0000256" key="1">
    <source>
        <dbReference type="SAM" id="SignalP"/>
    </source>
</evidence>
<evidence type="ECO:0000313" key="3">
    <source>
        <dbReference type="EMBL" id="ABO98001.1"/>
    </source>
</evidence>
<feature type="domain" description="PA14" evidence="2">
    <location>
        <begin position="40"/>
        <end position="183"/>
    </location>
</feature>
<evidence type="ECO:0000259" key="2">
    <source>
        <dbReference type="PROSITE" id="PS51820"/>
    </source>
</evidence>
<feature type="chain" id="PRO_5002671848" description="PA14 domain-containing protein" evidence="1">
    <location>
        <begin position="25"/>
        <end position="242"/>
    </location>
</feature>
<dbReference type="RefSeq" id="XP_001419708.1">
    <property type="nucleotide sequence ID" value="XM_001419671.1"/>
</dbReference>
<reference evidence="3 4" key="1">
    <citation type="journal article" date="2007" name="Proc. Natl. Acad. Sci. U.S.A.">
        <title>The tiny eukaryote Ostreococcus provides genomic insights into the paradox of plankton speciation.</title>
        <authorList>
            <person name="Palenik B."/>
            <person name="Grimwood J."/>
            <person name="Aerts A."/>
            <person name="Rouze P."/>
            <person name="Salamov A."/>
            <person name="Putnam N."/>
            <person name="Dupont C."/>
            <person name="Jorgensen R."/>
            <person name="Derelle E."/>
            <person name="Rombauts S."/>
            <person name="Zhou K."/>
            <person name="Otillar R."/>
            <person name="Merchant S.S."/>
            <person name="Podell S."/>
            <person name="Gaasterland T."/>
            <person name="Napoli C."/>
            <person name="Gendler K."/>
            <person name="Manuell A."/>
            <person name="Tai V."/>
            <person name="Vallon O."/>
            <person name="Piganeau G."/>
            <person name="Jancek S."/>
            <person name="Heijde M."/>
            <person name="Jabbari K."/>
            <person name="Bowler C."/>
            <person name="Lohr M."/>
            <person name="Robbens S."/>
            <person name="Werner G."/>
            <person name="Dubchak I."/>
            <person name="Pazour G.J."/>
            <person name="Ren Q."/>
            <person name="Paulsen I."/>
            <person name="Delwiche C."/>
            <person name="Schmutz J."/>
            <person name="Rokhsar D."/>
            <person name="Van de Peer Y."/>
            <person name="Moreau H."/>
            <person name="Grigoriev I.V."/>
        </authorList>
    </citation>
    <scope>NUCLEOTIDE SEQUENCE [LARGE SCALE GENOMIC DNA]</scope>
    <source>
        <strain evidence="3 4">CCE9901</strain>
    </source>
</reference>
<dbReference type="Gene3D" id="3.90.182.10">
    <property type="entry name" value="Toxin - Anthrax Protective Antigen,domain 1"/>
    <property type="match status" value="1"/>
</dbReference>
<evidence type="ECO:0000313" key="4">
    <source>
        <dbReference type="Proteomes" id="UP000001568"/>
    </source>
</evidence>
<protein>
    <recommendedName>
        <fullName evidence="2">PA14 domain-containing protein</fullName>
    </recommendedName>
</protein>
<dbReference type="GeneID" id="5003529"/>
<sequence>MSLRARARLFLIALVVARVRFAAAAIDIANTSTVSSSVPVDARGLRLDVFTYPVAPTRVPDVRGAAPAHTANVTSIDVSSLPLASGQTVDANALARFRGRLRANVTGAHLFALEANAGGALRVNGGVVASSESGGNITGWKYLEANVDVEIEAITYNGASGTFSAKLYWRAPLSAALAVVPAEHFYASADSCCSCKCGTKPCRVSSDQAVVECFDVVDTSGVSSATAATSLESIFGVTTPYS</sequence>
<dbReference type="KEGG" id="olu:OSTLU_33370"/>
<gene>
    <name evidence="3" type="ORF">OSTLU_33370</name>
</gene>
<dbReference type="Gramene" id="ABO98001">
    <property type="protein sequence ID" value="ABO98001"/>
    <property type="gene ID" value="OSTLU_33370"/>
</dbReference>
<feature type="signal peptide" evidence="1">
    <location>
        <begin position="1"/>
        <end position="24"/>
    </location>
</feature>
<name>A4S293_OSTLU</name>
<dbReference type="AlphaFoldDB" id="A4S293"/>
<dbReference type="HOGENOM" id="CLU_1148843_0_0_1"/>
<dbReference type="PROSITE" id="PS51820">
    <property type="entry name" value="PA14"/>
    <property type="match status" value="1"/>
</dbReference>
<keyword evidence="1" id="KW-0732">Signal</keyword>
<accession>A4S293</accession>
<keyword evidence="4" id="KW-1185">Reference proteome</keyword>